<dbReference type="EMBL" id="WXEW01000010">
    <property type="protein sequence ID" value="NAS26204.1"/>
    <property type="molecule type" value="Genomic_DNA"/>
</dbReference>
<protein>
    <submittedName>
        <fullName evidence="1">Histidine phosphatase family protein</fullName>
    </submittedName>
</protein>
<reference evidence="1 2" key="1">
    <citation type="submission" date="2020-01" db="EMBL/GenBank/DDBJ databases">
        <title>Herbidospora sp. NEAU-GS84 nov., a novel actinomycete isolated from soil.</title>
        <authorList>
            <person name="Han L."/>
        </authorList>
    </citation>
    <scope>NUCLEOTIDE SEQUENCE [LARGE SCALE GENOMIC DNA]</scope>
    <source>
        <strain evidence="1 2">NEAU-GS84</strain>
    </source>
</reference>
<accession>A0A7C9JFS1</accession>
<dbReference type="SUPFAM" id="SSF53254">
    <property type="entry name" value="Phosphoglycerate mutase-like"/>
    <property type="match status" value="1"/>
</dbReference>
<evidence type="ECO:0000313" key="1">
    <source>
        <dbReference type="EMBL" id="NAS26204.1"/>
    </source>
</evidence>
<dbReference type="AlphaFoldDB" id="A0A7C9JFS1"/>
<dbReference type="Gene3D" id="3.40.50.1240">
    <property type="entry name" value="Phosphoglycerate mutase-like"/>
    <property type="match status" value="1"/>
</dbReference>
<dbReference type="Proteomes" id="UP000479526">
    <property type="component" value="Unassembled WGS sequence"/>
</dbReference>
<dbReference type="RefSeq" id="WP_161483218.1">
    <property type="nucleotide sequence ID" value="NZ_WXEW01000010.1"/>
</dbReference>
<comment type="caution">
    <text evidence="1">The sequence shown here is derived from an EMBL/GenBank/DDBJ whole genome shotgun (WGS) entry which is preliminary data.</text>
</comment>
<dbReference type="InterPro" id="IPR013078">
    <property type="entry name" value="His_Pase_superF_clade-1"/>
</dbReference>
<sequence length="166" mass="17353">MKAVRVTLVAHPLTASQRDGAFPPADEPAEVVSFSAPAGATRVVRGPEARCDLVPGAEVVPELRDLDVGSWAGMRLADVDPAELAQWVGDPEAAPHGGESVNELLVRVRGWLGRLDGGAVLALTHPAVVRAAVSVATGANYRRVDVPPLGRASFTGAGGRWNLRLQ</sequence>
<proteinExistence type="predicted"/>
<evidence type="ECO:0000313" key="2">
    <source>
        <dbReference type="Proteomes" id="UP000479526"/>
    </source>
</evidence>
<gene>
    <name evidence="1" type="ORF">GT755_31595</name>
</gene>
<dbReference type="Pfam" id="PF00300">
    <property type="entry name" value="His_Phos_1"/>
    <property type="match status" value="1"/>
</dbReference>
<keyword evidence="2" id="KW-1185">Reference proteome</keyword>
<dbReference type="InterPro" id="IPR029033">
    <property type="entry name" value="His_PPase_superfam"/>
</dbReference>
<organism evidence="1 2">
    <name type="scientific">Herbidospora solisilvae</name>
    <dbReference type="NCBI Taxonomy" id="2696284"/>
    <lineage>
        <taxon>Bacteria</taxon>
        <taxon>Bacillati</taxon>
        <taxon>Actinomycetota</taxon>
        <taxon>Actinomycetes</taxon>
        <taxon>Streptosporangiales</taxon>
        <taxon>Streptosporangiaceae</taxon>
        <taxon>Herbidospora</taxon>
    </lineage>
</organism>
<name>A0A7C9JFS1_9ACTN</name>